<dbReference type="REBASE" id="231387">
    <property type="entry name" value="Ble401ORF4795P"/>
</dbReference>
<evidence type="ECO:0008006" key="3">
    <source>
        <dbReference type="Google" id="ProtNLM"/>
    </source>
</evidence>
<reference evidence="2" key="1">
    <citation type="submission" date="2016-12" db="EMBL/GenBank/DDBJ databases">
        <title>Complete Genome Sequence of Beggiatoa leptomitiformis D-401.</title>
        <authorList>
            <person name="Fomenkov A."/>
            <person name="Vincze T."/>
            <person name="Grabovich M."/>
            <person name="Anton B.P."/>
            <person name="Dubinina G."/>
            <person name="Orlova M."/>
            <person name="Belousova E."/>
            <person name="Roberts R.J."/>
        </authorList>
    </citation>
    <scope>NUCLEOTIDE SEQUENCE [LARGE SCALE GENOMIC DNA]</scope>
    <source>
        <strain evidence="2">D-401</strain>
    </source>
</reference>
<dbReference type="EMBL" id="CP018889">
    <property type="protein sequence ID" value="AUI68088.1"/>
    <property type="molecule type" value="Genomic_DNA"/>
</dbReference>
<sequence length="141" mass="16126">MSNQTANYPKTFLVHIESITNKRAKIVINHIMKHGFITTEDLEITYGYSHPPRAARDVREAGVPLETFKVKSSSGKSIAAYKFGDITQYQANRVDGRKVFSKTFKQELYALTEGKCYICNGMFELMGEKCFQKHSNKNFML</sequence>
<dbReference type="OrthoDB" id="7823637at2"/>
<proteinExistence type="predicted"/>
<dbReference type="Proteomes" id="UP000234271">
    <property type="component" value="Chromosome"/>
</dbReference>
<evidence type="ECO:0000313" key="2">
    <source>
        <dbReference type="Proteomes" id="UP000234271"/>
    </source>
</evidence>
<dbReference type="AlphaFoldDB" id="A0A2N9YC87"/>
<protein>
    <recommendedName>
        <fullName evidence="3">HNH endonuclease</fullName>
    </recommendedName>
</protein>
<name>A0A2N9YC87_9GAMM</name>
<gene>
    <name evidence="1" type="ORF">BLE401_04815</name>
</gene>
<organism evidence="1 2">
    <name type="scientific">Beggiatoa leptomitoformis</name>
    <dbReference type="NCBI Taxonomy" id="288004"/>
    <lineage>
        <taxon>Bacteria</taxon>
        <taxon>Pseudomonadati</taxon>
        <taxon>Pseudomonadota</taxon>
        <taxon>Gammaproteobacteria</taxon>
        <taxon>Thiotrichales</taxon>
        <taxon>Thiotrichaceae</taxon>
        <taxon>Beggiatoa</taxon>
    </lineage>
</organism>
<keyword evidence="2" id="KW-1185">Reference proteome</keyword>
<accession>A0A2N9YC87</accession>
<evidence type="ECO:0000313" key="1">
    <source>
        <dbReference type="EMBL" id="AUI68088.1"/>
    </source>
</evidence>
<dbReference type="RefSeq" id="WP_062147817.1">
    <property type="nucleotide sequence ID" value="NZ_CP012373.2"/>
</dbReference>